<feature type="disulfide bond" evidence="8">
    <location>
        <begin position="74"/>
        <end position="92"/>
    </location>
</feature>
<dbReference type="Pfam" id="PF01122">
    <property type="entry name" value="Cobalamin_bind"/>
    <property type="match status" value="1"/>
</dbReference>
<feature type="disulfide bond" evidence="8">
    <location>
        <begin position="86"/>
        <end position="101"/>
    </location>
</feature>
<dbReference type="Gene3D" id="1.50.10.20">
    <property type="match status" value="1"/>
</dbReference>
<accession>A0A8T0EUR3</accession>
<dbReference type="InterPro" id="IPR051588">
    <property type="entry name" value="Cobalamin_Transport"/>
</dbReference>
<dbReference type="EMBL" id="JABXBU010001863">
    <property type="protein sequence ID" value="KAF8782056.1"/>
    <property type="molecule type" value="Genomic_DNA"/>
</dbReference>
<comment type="caution">
    <text evidence="11">The sequence shown here is derived from an EMBL/GenBank/DDBJ whole genome shotgun (WGS) entry which is preliminary data.</text>
</comment>
<dbReference type="Gene3D" id="2.170.130.30">
    <property type="match status" value="1"/>
</dbReference>
<protein>
    <recommendedName>
        <fullName evidence="13">Vitellogenin receptor</fullName>
    </recommendedName>
</protein>
<dbReference type="GO" id="GO:0031419">
    <property type="term" value="F:cobalamin binding"/>
    <property type="evidence" value="ECO:0007669"/>
    <property type="project" value="InterPro"/>
</dbReference>
<evidence type="ECO:0000313" key="12">
    <source>
        <dbReference type="Proteomes" id="UP000807504"/>
    </source>
</evidence>
<dbReference type="PANTHER" id="PTHR10559">
    <property type="entry name" value="TRANSCOBALAMIN-1/GASTRIC INTRINSIC FACTOR"/>
    <property type="match status" value="1"/>
</dbReference>
<evidence type="ECO:0000256" key="8">
    <source>
        <dbReference type="PROSITE-ProRule" id="PRU00124"/>
    </source>
</evidence>
<keyword evidence="3 10" id="KW-0732">Signal</keyword>
<keyword evidence="12" id="KW-1185">Reference proteome</keyword>
<dbReference type="PROSITE" id="PS01209">
    <property type="entry name" value="LDLRA_1"/>
    <property type="match status" value="1"/>
</dbReference>
<evidence type="ECO:0000256" key="7">
    <source>
        <dbReference type="PIRSR" id="PIRSR602157-2"/>
    </source>
</evidence>
<keyword evidence="6" id="KW-0170">Cobalt</keyword>
<feature type="disulfide bond" evidence="8">
    <location>
        <begin position="27"/>
        <end position="45"/>
    </location>
</feature>
<feature type="signal peptide" evidence="10">
    <location>
        <begin position="1"/>
        <end position="17"/>
    </location>
</feature>
<feature type="binding site" evidence="6">
    <location>
        <position position="373"/>
    </location>
    <ligand>
        <name>cyanocob(III)alamin</name>
        <dbReference type="ChEBI" id="CHEBI:17439"/>
    </ligand>
</feature>
<evidence type="ECO:0000256" key="1">
    <source>
        <dbReference type="ARBA" id="ARBA00004613"/>
    </source>
</evidence>
<evidence type="ECO:0000256" key="6">
    <source>
        <dbReference type="PIRSR" id="PIRSR602157-1"/>
    </source>
</evidence>
<feature type="compositionally biased region" description="Polar residues" evidence="9">
    <location>
        <begin position="102"/>
        <end position="120"/>
    </location>
</feature>
<dbReference type="PANTHER" id="PTHR10559:SF18">
    <property type="entry name" value="TRANSCOBALAMIN II"/>
    <property type="match status" value="1"/>
</dbReference>
<feature type="compositionally biased region" description="Basic and acidic residues" evidence="9">
    <location>
        <begin position="148"/>
        <end position="160"/>
    </location>
</feature>
<feature type="disulfide bond" evidence="8">
    <location>
        <begin position="67"/>
        <end position="79"/>
    </location>
</feature>
<reference evidence="11" key="1">
    <citation type="journal article" date="2020" name="bioRxiv">
        <title>Chromosome-level reference genome of the European wasp spider Argiope bruennichi: a resource for studies on range expansion and evolutionary adaptation.</title>
        <authorList>
            <person name="Sheffer M.M."/>
            <person name="Hoppe A."/>
            <person name="Krehenwinkel H."/>
            <person name="Uhl G."/>
            <person name="Kuss A.W."/>
            <person name="Jensen L."/>
            <person name="Jensen C."/>
            <person name="Gillespie R.G."/>
            <person name="Hoff K.J."/>
            <person name="Prost S."/>
        </authorList>
    </citation>
    <scope>NUCLEOTIDE SEQUENCE</scope>
</reference>
<dbReference type="InterPro" id="IPR002157">
    <property type="entry name" value="Cbl-bd_prot"/>
</dbReference>
<evidence type="ECO:0000256" key="3">
    <source>
        <dbReference type="ARBA" id="ARBA00022729"/>
    </source>
</evidence>
<dbReference type="SMART" id="SM00192">
    <property type="entry name" value="LDLa"/>
    <property type="match status" value="2"/>
</dbReference>
<name>A0A8T0EUR3_ARGBR</name>
<dbReference type="AlphaFoldDB" id="A0A8T0EUR3"/>
<feature type="disulfide bond" evidence="8">
    <location>
        <begin position="20"/>
        <end position="32"/>
    </location>
</feature>
<feature type="disulfide bond" evidence="8">
    <location>
        <begin position="39"/>
        <end position="54"/>
    </location>
</feature>
<feature type="binding site" evidence="6">
    <location>
        <begin position="526"/>
        <end position="528"/>
    </location>
    <ligand>
        <name>cyanocob(III)alamin</name>
        <dbReference type="ChEBI" id="CHEBI:17439"/>
    </ligand>
</feature>
<dbReference type="GO" id="GO:0005615">
    <property type="term" value="C:extracellular space"/>
    <property type="evidence" value="ECO:0007669"/>
    <property type="project" value="TreeGrafter"/>
</dbReference>
<dbReference type="CDD" id="cd00112">
    <property type="entry name" value="LDLa"/>
    <property type="match status" value="2"/>
</dbReference>
<evidence type="ECO:0000256" key="5">
    <source>
        <dbReference type="ARBA" id="ARBA00023180"/>
    </source>
</evidence>
<dbReference type="GO" id="GO:0015889">
    <property type="term" value="P:cobalamin transport"/>
    <property type="evidence" value="ECO:0007669"/>
    <property type="project" value="InterPro"/>
</dbReference>
<dbReference type="FunFam" id="4.10.400.10:FF:000065">
    <property type="entry name" value="Transmembrane protease serine 7"/>
    <property type="match status" value="1"/>
</dbReference>
<reference evidence="11" key="2">
    <citation type="submission" date="2020-06" db="EMBL/GenBank/DDBJ databases">
        <authorList>
            <person name="Sheffer M."/>
        </authorList>
    </citation>
    <scope>NUCLEOTIDE SEQUENCE</scope>
</reference>
<feature type="region of interest" description="Disordered" evidence="9">
    <location>
        <begin position="101"/>
        <end position="160"/>
    </location>
</feature>
<feature type="disulfide bond" evidence="7">
    <location>
        <begin position="302"/>
        <end position="341"/>
    </location>
</feature>
<dbReference type="SUPFAM" id="SSF57424">
    <property type="entry name" value="LDL receptor-like module"/>
    <property type="match status" value="2"/>
</dbReference>
<keyword evidence="5" id="KW-0325">Glycoprotein</keyword>
<evidence type="ECO:0000256" key="10">
    <source>
        <dbReference type="SAM" id="SignalP"/>
    </source>
</evidence>
<proteinExistence type="predicted"/>
<dbReference type="Pfam" id="PF00057">
    <property type="entry name" value="Ldl_recept_a"/>
    <property type="match status" value="2"/>
</dbReference>
<organism evidence="11 12">
    <name type="scientific">Argiope bruennichi</name>
    <name type="common">Wasp spider</name>
    <name type="synonym">Aranea bruennichi</name>
    <dbReference type="NCBI Taxonomy" id="94029"/>
    <lineage>
        <taxon>Eukaryota</taxon>
        <taxon>Metazoa</taxon>
        <taxon>Ecdysozoa</taxon>
        <taxon>Arthropoda</taxon>
        <taxon>Chelicerata</taxon>
        <taxon>Arachnida</taxon>
        <taxon>Araneae</taxon>
        <taxon>Araneomorphae</taxon>
        <taxon>Entelegynae</taxon>
        <taxon>Araneoidea</taxon>
        <taxon>Araneidae</taxon>
        <taxon>Argiope</taxon>
    </lineage>
</organism>
<sequence length="569" mass="63115">MRVLICLLFVFVSVASGSECSEYDFPCEDGGCIDSALWCDSSKDCSDGSDEKYCKKSGYFTKDPNNCPSSYFKCNNGPCIPLIGRCDGYESCEDLSDEKNCGNPSSAEESGETPPSSTPVSPLGVRMSPAAASTLRTTTTTKQPLVKPESRAPKHSDTADDVHFSVQTVYSNVRPSGYTHQRNMARTWLISQRKGDFGWGDETPRAVTALYLSNVQQAASRNETDLLMVKQLEVQLSLDIARNGTKVMKLTNLALYVNALVASCKDAKNFYGENLVQTLRNGVDAAHRSAELINPSVYLTLCINNATTYDDTRKLHDIFTSRNVAMSRIDIQALALLTATCIHRNTNFLAASMYDGLRSRFIQRMKVVGLPGNVYEAALIAQALQEIEVTQPDLLEFILKQQQVDGSFGGILATYLVLPVLAGRSFLQMNEHCGQRYSTDLAPLEVLKNSKRRKIYVQYALNYGNHPEISQMIQMQVAEGINFLDVMRLAQEVNPKYRFLLDGHRDNPVVYSIGGIPNDAEKGMFWTLHLASKSNRARGDAGRLTPYSGNIKELIPHAGDEFVFWMRSL</sequence>
<evidence type="ECO:0000256" key="4">
    <source>
        <dbReference type="ARBA" id="ARBA00023157"/>
    </source>
</evidence>
<evidence type="ECO:0000313" key="11">
    <source>
        <dbReference type="EMBL" id="KAF8782056.1"/>
    </source>
</evidence>
<gene>
    <name evidence="11" type="ORF">HNY73_012389</name>
</gene>
<feature type="chain" id="PRO_5035862500" description="Vitellogenin receptor" evidence="10">
    <location>
        <begin position="18"/>
        <end position="569"/>
    </location>
</feature>
<keyword evidence="2" id="KW-0964">Secreted</keyword>
<evidence type="ECO:0000256" key="9">
    <source>
        <dbReference type="SAM" id="MobiDB-lite"/>
    </source>
</evidence>
<dbReference type="PROSITE" id="PS50068">
    <property type="entry name" value="LDLRA_2"/>
    <property type="match status" value="2"/>
</dbReference>
<evidence type="ECO:0000256" key="2">
    <source>
        <dbReference type="ARBA" id="ARBA00022525"/>
    </source>
</evidence>
<evidence type="ECO:0008006" key="13">
    <source>
        <dbReference type="Google" id="ProtNLM"/>
    </source>
</evidence>
<dbReference type="Gene3D" id="4.10.400.10">
    <property type="entry name" value="Low-density Lipoprotein Receptor"/>
    <property type="match status" value="2"/>
</dbReference>
<dbReference type="Proteomes" id="UP000807504">
    <property type="component" value="Unassembled WGS sequence"/>
</dbReference>
<dbReference type="InterPro" id="IPR036055">
    <property type="entry name" value="LDL_receptor-like_sf"/>
</dbReference>
<comment type="subcellular location">
    <subcellularLocation>
        <location evidence="1">Secreted</location>
    </subcellularLocation>
</comment>
<keyword evidence="4 7" id="KW-1015">Disulfide bond</keyword>
<dbReference type="PRINTS" id="PR00261">
    <property type="entry name" value="LDLRECEPTOR"/>
</dbReference>
<dbReference type="InterPro" id="IPR002172">
    <property type="entry name" value="LDrepeatLR_classA_rpt"/>
</dbReference>
<dbReference type="InterPro" id="IPR023415">
    <property type="entry name" value="LDLR_class-A_CS"/>
</dbReference>
<feature type="binding site" evidence="6">
    <location>
        <position position="330"/>
    </location>
    <ligand>
        <name>cyanocob(III)alamin</name>
        <dbReference type="ChEBI" id="CHEBI:17439"/>
    </ligand>
</feature>